<dbReference type="EMBL" id="CP020477">
    <property type="protein sequence ID" value="ARM74662.1"/>
    <property type="molecule type" value="Genomic_DNA"/>
</dbReference>
<name>A0A1W6JWP8_9CREN</name>
<dbReference type="InterPro" id="IPR007159">
    <property type="entry name" value="SpoVT-AbrB_dom"/>
</dbReference>
<dbReference type="AlphaFoldDB" id="A0A1W6JWP8"/>
<protein>
    <submittedName>
        <fullName evidence="2">AbrB family transcriptional regulator</fullName>
    </submittedName>
</protein>
<feature type="domain" description="SpoVT-AbrB" evidence="1">
    <location>
        <begin position="9"/>
        <end position="54"/>
    </location>
</feature>
<dbReference type="GO" id="GO:0003677">
    <property type="term" value="F:DNA binding"/>
    <property type="evidence" value="ECO:0007669"/>
    <property type="project" value="InterPro"/>
</dbReference>
<gene>
    <name evidence="2" type="ORF">B6F84_00555</name>
</gene>
<dbReference type="RefSeq" id="WP_148690408.1">
    <property type="nucleotide sequence ID" value="NZ_CP020477.1"/>
</dbReference>
<organism evidence="2 3">
    <name type="scientific">Acidianus manzaensis</name>
    <dbReference type="NCBI Taxonomy" id="282676"/>
    <lineage>
        <taxon>Archaea</taxon>
        <taxon>Thermoproteota</taxon>
        <taxon>Thermoprotei</taxon>
        <taxon>Sulfolobales</taxon>
        <taxon>Sulfolobaceae</taxon>
        <taxon>Acidianus</taxon>
    </lineage>
</organism>
<dbReference type="Pfam" id="PF04014">
    <property type="entry name" value="MazE_antitoxin"/>
    <property type="match status" value="1"/>
</dbReference>
<proteinExistence type="predicted"/>
<dbReference type="OrthoDB" id="40991at2157"/>
<dbReference type="KEGG" id="aman:B6F84_00555"/>
<sequence length="300" mass="34797">MNSKRRLQKIKGGSYIISLPTDWIKKNNLDVKNELEVYETADGLKIKKEKPLNDEKEILLNKDLDEVIYLISVYYMQGVSKIIVKSEDVMNAEVKRVLRELQLSHPGLEIDDETFDKISFKVNSQISTDLVNLVTSFRNKILKILTDLENVNGFKKEMLDDLLARCDNLMSDYRAIIRNISLGIQLDDRYNFMIPAKDVVLYAILMRDMGRFVTHLKTFLKVTDDIDKNSISLIAEMFKKASDMFFTEDLSEIQIIRRNMKNIENNCTKNSESCKEIIRMASYVIALMDDAVHKSVRIVY</sequence>
<accession>A0A1W6JWP8</accession>
<dbReference type="STRING" id="282676.B6F84_00555"/>
<dbReference type="Proteomes" id="UP000193404">
    <property type="component" value="Chromosome"/>
</dbReference>
<dbReference type="SMART" id="SM00966">
    <property type="entry name" value="SpoVT_AbrB"/>
    <property type="match status" value="1"/>
</dbReference>
<evidence type="ECO:0000259" key="1">
    <source>
        <dbReference type="SMART" id="SM00966"/>
    </source>
</evidence>
<evidence type="ECO:0000313" key="2">
    <source>
        <dbReference type="EMBL" id="ARM74662.1"/>
    </source>
</evidence>
<dbReference type="GeneID" id="41589362"/>
<reference evidence="2 3" key="1">
    <citation type="submission" date="2017-03" db="EMBL/GenBank/DDBJ databases">
        <title>Sulfur activation and transportation mechanism of thermophilic Archaea Acidianus manzaensis YN-25.</title>
        <authorList>
            <person name="Ma Y."/>
            <person name="Yang Y."/>
            <person name="Xia J."/>
        </authorList>
    </citation>
    <scope>NUCLEOTIDE SEQUENCE [LARGE SCALE GENOMIC DNA]</scope>
    <source>
        <strain evidence="2 3">YN-25</strain>
    </source>
</reference>
<evidence type="ECO:0000313" key="3">
    <source>
        <dbReference type="Proteomes" id="UP000193404"/>
    </source>
</evidence>
<keyword evidence="3" id="KW-1185">Reference proteome</keyword>